<dbReference type="AlphaFoldDB" id="A0A2Z5G8G2"/>
<reference evidence="2 3" key="1">
    <citation type="journal article" date="2018" name="Front. Microbiol.">
        <title>Hydrolytic Capabilities as a Key to Environmental Success: Chitinolytic and Cellulolytic Acidobacteria From Acidic Sub-arctic Soils and Boreal Peatlands.</title>
        <authorList>
            <person name="Belova S.E."/>
            <person name="Ravin N.V."/>
            <person name="Pankratov T.A."/>
            <person name="Rakitin A.L."/>
            <person name="Ivanova A.A."/>
            <person name="Beletsky A.V."/>
            <person name="Mardanov A.V."/>
            <person name="Sinninghe Damste J.S."/>
            <person name="Dedysh S.N."/>
        </authorList>
    </citation>
    <scope>NUCLEOTIDE SEQUENCE [LARGE SCALE GENOMIC DNA]</scope>
    <source>
        <strain evidence="2 3">SBC82</strain>
    </source>
</reference>
<gene>
    <name evidence="2" type="ORF">ACPOL_6117</name>
</gene>
<dbReference type="EMBL" id="CP030840">
    <property type="protein sequence ID" value="AXC15361.1"/>
    <property type="molecule type" value="Genomic_DNA"/>
</dbReference>
<evidence type="ECO:0000313" key="2">
    <source>
        <dbReference type="EMBL" id="AXC15361.1"/>
    </source>
</evidence>
<accession>A0A2Z5G8G2</accession>
<sequence length="222" mass="23766">MSSPWPAAVADEVRSASSEEPSRGQFGHWLDMLGDVRQGLHTSTIAGFVLAGIIAGCSKPTAPPDDAAAAAHQQAQSAQQAKETARLEIDQIPPPAKSRYLAVHTRESWANPFLTVGRDSIRVRVILPDPNPGAYGTGTMLRPADARKQELDVRLGDLPNALSAVPSGAWPYGRVVALEETPVTTRADRPQVRRNIEATIQILNDLGVVVDEWTGPGGSLLR</sequence>
<dbReference type="KEGG" id="abas:ACPOL_6117"/>
<protein>
    <submittedName>
        <fullName evidence="2">Uncharacterized protein</fullName>
    </submittedName>
</protein>
<dbReference type="OrthoDB" id="121781at2"/>
<name>A0A2Z5G8G2_9BACT</name>
<proteinExistence type="predicted"/>
<evidence type="ECO:0000256" key="1">
    <source>
        <dbReference type="SAM" id="MobiDB-lite"/>
    </source>
</evidence>
<keyword evidence="3" id="KW-1185">Reference proteome</keyword>
<dbReference type="Proteomes" id="UP000253606">
    <property type="component" value="Chromosome"/>
</dbReference>
<evidence type="ECO:0000313" key="3">
    <source>
        <dbReference type="Proteomes" id="UP000253606"/>
    </source>
</evidence>
<feature type="region of interest" description="Disordered" evidence="1">
    <location>
        <begin position="62"/>
        <end position="85"/>
    </location>
</feature>
<feature type="compositionally biased region" description="Low complexity" evidence="1">
    <location>
        <begin position="67"/>
        <end position="81"/>
    </location>
</feature>
<organism evidence="2 3">
    <name type="scientific">Acidisarcina polymorpha</name>
    <dbReference type="NCBI Taxonomy" id="2211140"/>
    <lineage>
        <taxon>Bacteria</taxon>
        <taxon>Pseudomonadati</taxon>
        <taxon>Acidobacteriota</taxon>
        <taxon>Terriglobia</taxon>
        <taxon>Terriglobales</taxon>
        <taxon>Acidobacteriaceae</taxon>
        <taxon>Acidisarcina</taxon>
    </lineage>
</organism>
<dbReference type="RefSeq" id="WP_114209961.1">
    <property type="nucleotide sequence ID" value="NZ_CP030840.1"/>
</dbReference>
<feature type="region of interest" description="Disordered" evidence="1">
    <location>
        <begin position="1"/>
        <end position="23"/>
    </location>
</feature>